<organism evidence="2 3">
    <name type="scientific">Mycena albidolilacea</name>
    <dbReference type="NCBI Taxonomy" id="1033008"/>
    <lineage>
        <taxon>Eukaryota</taxon>
        <taxon>Fungi</taxon>
        <taxon>Dikarya</taxon>
        <taxon>Basidiomycota</taxon>
        <taxon>Agaricomycotina</taxon>
        <taxon>Agaricomycetes</taxon>
        <taxon>Agaricomycetidae</taxon>
        <taxon>Agaricales</taxon>
        <taxon>Marasmiineae</taxon>
        <taxon>Mycenaceae</taxon>
        <taxon>Mycena</taxon>
    </lineage>
</organism>
<accession>A0AAD7E753</accession>
<evidence type="ECO:0000256" key="1">
    <source>
        <dbReference type="SAM" id="MobiDB-lite"/>
    </source>
</evidence>
<reference evidence="2" key="1">
    <citation type="submission" date="2023-03" db="EMBL/GenBank/DDBJ databases">
        <title>Massive genome expansion in bonnet fungi (Mycena s.s.) driven by repeated elements and novel gene families across ecological guilds.</title>
        <authorList>
            <consortium name="Lawrence Berkeley National Laboratory"/>
            <person name="Harder C.B."/>
            <person name="Miyauchi S."/>
            <person name="Viragh M."/>
            <person name="Kuo A."/>
            <person name="Thoen E."/>
            <person name="Andreopoulos B."/>
            <person name="Lu D."/>
            <person name="Skrede I."/>
            <person name="Drula E."/>
            <person name="Henrissat B."/>
            <person name="Morin E."/>
            <person name="Kohler A."/>
            <person name="Barry K."/>
            <person name="LaButti K."/>
            <person name="Morin E."/>
            <person name="Salamov A."/>
            <person name="Lipzen A."/>
            <person name="Mereny Z."/>
            <person name="Hegedus B."/>
            <person name="Baldrian P."/>
            <person name="Stursova M."/>
            <person name="Weitz H."/>
            <person name="Taylor A."/>
            <person name="Grigoriev I.V."/>
            <person name="Nagy L.G."/>
            <person name="Martin F."/>
            <person name="Kauserud H."/>
        </authorList>
    </citation>
    <scope>NUCLEOTIDE SEQUENCE</scope>
    <source>
        <strain evidence="2">CBHHK002</strain>
    </source>
</reference>
<dbReference type="AlphaFoldDB" id="A0AAD7E753"/>
<comment type="caution">
    <text evidence="2">The sequence shown here is derived from an EMBL/GenBank/DDBJ whole genome shotgun (WGS) entry which is preliminary data.</text>
</comment>
<dbReference type="Proteomes" id="UP001218218">
    <property type="component" value="Unassembled WGS sequence"/>
</dbReference>
<name>A0AAD7E753_9AGAR</name>
<protein>
    <submittedName>
        <fullName evidence="2">Uncharacterized protein</fullName>
    </submittedName>
</protein>
<dbReference type="EMBL" id="JARIHO010000167">
    <property type="protein sequence ID" value="KAJ7300460.1"/>
    <property type="molecule type" value="Genomic_DNA"/>
</dbReference>
<feature type="compositionally biased region" description="Polar residues" evidence="1">
    <location>
        <begin position="73"/>
        <end position="83"/>
    </location>
</feature>
<sequence>MGLTVGAATTLILIAILAFCTWQARRRRETFFPTQGYFLPPAGQYRPPVRQKLGAGPIATELRTPRQDLRRNNGANGDGTTNLDLAMRQNNILEARIRALERAYVGPQVPDPSPALPPRYQDGALAETTTTRPGH</sequence>
<evidence type="ECO:0000313" key="2">
    <source>
        <dbReference type="EMBL" id="KAJ7300460.1"/>
    </source>
</evidence>
<feature type="region of interest" description="Disordered" evidence="1">
    <location>
        <begin position="106"/>
        <end position="135"/>
    </location>
</feature>
<gene>
    <name evidence="2" type="ORF">DFH08DRAFT_979652</name>
</gene>
<feature type="region of interest" description="Disordered" evidence="1">
    <location>
        <begin position="55"/>
        <end position="83"/>
    </location>
</feature>
<keyword evidence="3" id="KW-1185">Reference proteome</keyword>
<evidence type="ECO:0000313" key="3">
    <source>
        <dbReference type="Proteomes" id="UP001218218"/>
    </source>
</evidence>
<proteinExistence type="predicted"/>